<keyword evidence="2" id="KW-0472">Membrane</keyword>
<dbReference type="InterPro" id="IPR027417">
    <property type="entry name" value="P-loop_NTPase"/>
</dbReference>
<dbReference type="InterPro" id="IPR056507">
    <property type="entry name" value="wHTH-HSP90_Na-assoc"/>
</dbReference>
<dbReference type="PANTHER" id="PTHR12697">
    <property type="entry name" value="PBS LYASE HEAT-LIKE PROTEIN"/>
    <property type="match status" value="1"/>
</dbReference>
<dbReference type="SUPFAM" id="SSF52540">
    <property type="entry name" value="P-loop containing nucleoside triphosphate hydrolases"/>
    <property type="match status" value="1"/>
</dbReference>
<dbReference type="Pfam" id="PF24410">
    <property type="entry name" value="wHTH-HSP90_Na-assoc"/>
    <property type="match status" value="1"/>
</dbReference>
<dbReference type="InterPro" id="IPR016024">
    <property type="entry name" value="ARM-type_fold"/>
</dbReference>
<dbReference type="InterPro" id="IPR011989">
    <property type="entry name" value="ARM-like"/>
</dbReference>
<dbReference type="GO" id="GO:0016491">
    <property type="term" value="F:oxidoreductase activity"/>
    <property type="evidence" value="ECO:0007669"/>
    <property type="project" value="TreeGrafter"/>
</dbReference>
<reference evidence="4" key="1">
    <citation type="submission" date="2019-02" db="EMBL/GenBank/DDBJ databases">
        <authorList>
            <person name="Gruber-Vodicka R. H."/>
            <person name="Seah K. B. B."/>
        </authorList>
    </citation>
    <scope>NUCLEOTIDE SEQUENCE</scope>
    <source>
        <strain evidence="4">BECK_DK161</strain>
    </source>
</reference>
<feature type="transmembrane region" description="Helical" evidence="2">
    <location>
        <begin position="111"/>
        <end position="134"/>
    </location>
</feature>
<evidence type="ECO:0000259" key="3">
    <source>
        <dbReference type="PROSITE" id="PS50837"/>
    </source>
</evidence>
<keyword evidence="4" id="KW-0456">Lyase</keyword>
<feature type="domain" description="NACHT" evidence="3">
    <location>
        <begin position="244"/>
        <end position="382"/>
    </location>
</feature>
<dbReference type="Pfam" id="PF05729">
    <property type="entry name" value="NACHT"/>
    <property type="match status" value="1"/>
</dbReference>
<keyword evidence="2" id="KW-0812">Transmembrane</keyword>
<accession>A0A450S9F3</accession>
<dbReference type="Pfam" id="PF13646">
    <property type="entry name" value="HEAT_2"/>
    <property type="match status" value="2"/>
</dbReference>
<evidence type="ECO:0000313" key="4">
    <source>
        <dbReference type="EMBL" id="VFJ48641.1"/>
    </source>
</evidence>
<sequence length="1071" mass="118782">MNRVQNLVNRVQNLVNRVQNLVNRVQNLVNRVRNLVNRVQNLVNRVRNLVNRVRNLVNRVQNLVNQAQNLVHGALNTMNRVPNPIGNHARKKTMPEIIQEIIQWSAANPALAGLVIAFLTLIVTVLAIAVTIHYGKKQTGKPKPPLALEARYRQIALEACDIIDLANLPEDDRHLATRSLELRRLYVALRLRLEIKAGDEPDDETLKSLEARRARSTGNWGGAGHQQDDEENPVSLGERLQAVRRLVVLGDPGAGKSTLLRWLATAYLLRLKSDPAFADFPDIESLPNGDLLPILVRCRDLPPEAHTLETMLYHTLRKSELPEAECTELGDLLRTRLAKGEALLLVDGLDEITEPGARARFSEQMEKIHTAYPKAPLVVTSRIVGYREMGYRIRSGFEHLTVAELSRDDKDQFARRWCALTETASRREAAAEELIRDIRSSDRIERLTGNPMLLTTMALIKRKIGRLPQRRVDLYEKAVEILLNWRSQVDTPLDPREALPQLEYLAHAMCDDGIQQIREDEILERLRQARADYPNIHPLEQHTPEQFLHLLEARAGLLIQSGHVKHDGRSTPVYEFRHLTFQEYLAGLALVQGHYRGWRREQTLAQAVAPLAGQVVKIDEIGRTETAVVENWREALCLCVAACNDSEVEEVLRAILTPPPGEEGTERARAVLAALCLADEPNVGEQLARAVLQQLAAQVGKNDGRRFSFTSLNTAALEVAGSRWGEALADCLLDEFLQREAAARWKPGGLYGMVREAQLPSAAAELARWLAGEALRLPTCEEREATGIALAVAYLAFRDRDCRAPGLAEGLLGRLMGGAALAHAAALALLGMNGGFRSGGRKDRWHPTPAQQRQLIAAADRSDGDSEALYWLSEIFGNERMAGAVDILLRQLAAGHPADTRQAMVEALGQIGDPRAVDALVARLADAGEDEYVRLAAARALGQIGDPRAVDPLAARLADAGEDKDVRTAAAEALGEIGEEPALAALRDYLDDPVEAVRRAALGGLARTCKDQIDRRLLSEDLHEFGRGLDPRQPINAARMEQAARELEKPLPEIRRRYGKLAEQFGLKLAE</sequence>
<protein>
    <submittedName>
        <fullName evidence="4">PBS lyase HEAT-like repeat-containing protein</fullName>
    </submittedName>
</protein>
<proteinExistence type="predicted"/>
<gene>
    <name evidence="4" type="ORF">BECKDK2373C_GA0170839_102230</name>
</gene>
<dbReference type="InterPro" id="IPR007111">
    <property type="entry name" value="NACHT_NTPase"/>
</dbReference>
<keyword evidence="2" id="KW-1133">Transmembrane helix</keyword>
<keyword evidence="1" id="KW-0175">Coiled coil</keyword>
<evidence type="ECO:0000256" key="1">
    <source>
        <dbReference type="SAM" id="Coils"/>
    </source>
</evidence>
<dbReference type="SUPFAM" id="SSF58104">
    <property type="entry name" value="Methyl-accepting chemotaxis protein (MCP) signaling domain"/>
    <property type="match status" value="1"/>
</dbReference>
<dbReference type="Gene3D" id="1.25.10.10">
    <property type="entry name" value="Leucine-rich Repeat Variant"/>
    <property type="match status" value="1"/>
</dbReference>
<dbReference type="GO" id="GO:0016829">
    <property type="term" value="F:lyase activity"/>
    <property type="evidence" value="ECO:0007669"/>
    <property type="project" value="UniProtKB-KW"/>
</dbReference>
<evidence type="ECO:0000256" key="2">
    <source>
        <dbReference type="SAM" id="Phobius"/>
    </source>
</evidence>
<dbReference type="SUPFAM" id="SSF48371">
    <property type="entry name" value="ARM repeat"/>
    <property type="match status" value="1"/>
</dbReference>
<dbReference type="AlphaFoldDB" id="A0A450S9F3"/>
<dbReference type="InterPro" id="IPR004155">
    <property type="entry name" value="PBS_lyase_HEAT"/>
</dbReference>
<feature type="coiled-coil region" evidence="1">
    <location>
        <begin position="1"/>
        <end position="70"/>
    </location>
</feature>
<dbReference type="PROSITE" id="PS50837">
    <property type="entry name" value="NACHT"/>
    <property type="match status" value="1"/>
</dbReference>
<name>A0A450S9F3_9GAMM</name>
<dbReference type="PANTHER" id="PTHR12697:SF5">
    <property type="entry name" value="DEOXYHYPUSINE HYDROXYLASE"/>
    <property type="match status" value="1"/>
</dbReference>
<dbReference type="EMBL" id="CAADEY010000022">
    <property type="protein sequence ID" value="VFJ48641.1"/>
    <property type="molecule type" value="Genomic_DNA"/>
</dbReference>
<organism evidence="4">
    <name type="scientific">Candidatus Kentrum sp. DK</name>
    <dbReference type="NCBI Taxonomy" id="2126562"/>
    <lineage>
        <taxon>Bacteria</taxon>
        <taxon>Pseudomonadati</taxon>
        <taxon>Pseudomonadota</taxon>
        <taxon>Gammaproteobacteria</taxon>
        <taxon>Candidatus Kentrum</taxon>
    </lineage>
</organism>
<dbReference type="Gene3D" id="3.40.50.300">
    <property type="entry name" value="P-loop containing nucleotide triphosphate hydrolases"/>
    <property type="match status" value="1"/>
</dbReference>
<dbReference type="SMART" id="SM00567">
    <property type="entry name" value="EZ_HEAT"/>
    <property type="match status" value="3"/>
</dbReference>